<evidence type="ECO:0000313" key="3">
    <source>
        <dbReference type="Proteomes" id="UP001557470"/>
    </source>
</evidence>
<comment type="caution">
    <text evidence="2">The sequence shown here is derived from an EMBL/GenBank/DDBJ whole genome shotgun (WGS) entry which is preliminary data.</text>
</comment>
<sequence>MPSGSAGGTVKEWKYERVMSFLLPHMQARSSKNTLQLEDEAVDMSLAEEDVDPEICQLSRPYRPLTVLQRPATPVLESQISITPTPPPGTSTPPLSTQIVDTPAHARVQAKMNEDQQRRKRR</sequence>
<evidence type="ECO:0000256" key="1">
    <source>
        <dbReference type="SAM" id="MobiDB-lite"/>
    </source>
</evidence>
<dbReference type="AlphaFoldDB" id="A0ABD0XE24"/>
<dbReference type="EMBL" id="JAGEUA010000004">
    <property type="protein sequence ID" value="KAL0984547.1"/>
    <property type="molecule type" value="Genomic_DNA"/>
</dbReference>
<proteinExistence type="predicted"/>
<evidence type="ECO:0000313" key="2">
    <source>
        <dbReference type="EMBL" id="KAL0984547.1"/>
    </source>
</evidence>
<feature type="region of interest" description="Disordered" evidence="1">
    <location>
        <begin position="77"/>
        <end position="98"/>
    </location>
</feature>
<reference evidence="2 3" key="1">
    <citation type="submission" date="2024-06" db="EMBL/GenBank/DDBJ databases">
        <authorList>
            <person name="Pan Q."/>
            <person name="Wen M."/>
            <person name="Jouanno E."/>
            <person name="Zahm M."/>
            <person name="Klopp C."/>
            <person name="Cabau C."/>
            <person name="Louis A."/>
            <person name="Berthelot C."/>
            <person name="Parey E."/>
            <person name="Roest Crollius H."/>
            <person name="Montfort J."/>
            <person name="Robinson-Rechavi M."/>
            <person name="Bouchez O."/>
            <person name="Lampietro C."/>
            <person name="Lopez Roques C."/>
            <person name="Donnadieu C."/>
            <person name="Postlethwait J."/>
            <person name="Bobe J."/>
            <person name="Verreycken H."/>
            <person name="Guiguen Y."/>
        </authorList>
    </citation>
    <scope>NUCLEOTIDE SEQUENCE [LARGE SCALE GENOMIC DNA]</scope>
    <source>
        <strain evidence="2">Up_M1</strain>
        <tissue evidence="2">Testis</tissue>
    </source>
</reference>
<protein>
    <submittedName>
        <fullName evidence="2">Uncharacterized protein</fullName>
    </submittedName>
</protein>
<accession>A0ABD0XE24</accession>
<feature type="region of interest" description="Disordered" evidence="1">
    <location>
        <begin position="103"/>
        <end position="122"/>
    </location>
</feature>
<gene>
    <name evidence="2" type="ORF">UPYG_G00143070</name>
</gene>
<feature type="compositionally biased region" description="Basic and acidic residues" evidence="1">
    <location>
        <begin position="112"/>
        <end position="122"/>
    </location>
</feature>
<keyword evidence="3" id="KW-1185">Reference proteome</keyword>
<name>A0ABD0XE24_UMBPY</name>
<dbReference type="Proteomes" id="UP001557470">
    <property type="component" value="Unassembled WGS sequence"/>
</dbReference>
<organism evidence="2 3">
    <name type="scientific">Umbra pygmaea</name>
    <name type="common">Eastern mudminnow</name>
    <dbReference type="NCBI Taxonomy" id="75934"/>
    <lineage>
        <taxon>Eukaryota</taxon>
        <taxon>Metazoa</taxon>
        <taxon>Chordata</taxon>
        <taxon>Craniata</taxon>
        <taxon>Vertebrata</taxon>
        <taxon>Euteleostomi</taxon>
        <taxon>Actinopterygii</taxon>
        <taxon>Neopterygii</taxon>
        <taxon>Teleostei</taxon>
        <taxon>Protacanthopterygii</taxon>
        <taxon>Esociformes</taxon>
        <taxon>Umbridae</taxon>
        <taxon>Umbra</taxon>
    </lineage>
</organism>